<feature type="chain" id="PRO_5032973941" description="LTXXQ motif family protein" evidence="1">
    <location>
        <begin position="20"/>
        <end position="122"/>
    </location>
</feature>
<accession>A0A838ZK09</accession>
<protein>
    <recommendedName>
        <fullName evidence="4">LTXXQ motif family protein</fullName>
    </recommendedName>
</protein>
<dbReference type="EMBL" id="JACDZE010000001">
    <property type="protein sequence ID" value="MBA5629578.1"/>
    <property type="molecule type" value="Genomic_DNA"/>
</dbReference>
<reference evidence="2 3" key="1">
    <citation type="submission" date="2020-07" db="EMBL/GenBank/DDBJ databases">
        <title>Moheibacter lacus sp. nov., a member of the family Flavobacteriaceae isolated from freshwater lake sediment.</title>
        <authorList>
            <person name="Liu Y."/>
        </authorList>
    </citation>
    <scope>NUCLEOTIDE SEQUENCE [LARGE SCALE GENOMIC DNA]</scope>
    <source>
        <strain evidence="2 3">BDHS18</strain>
    </source>
</reference>
<evidence type="ECO:0000313" key="2">
    <source>
        <dbReference type="EMBL" id="MBA5629578.1"/>
    </source>
</evidence>
<sequence>MKKILLVMMVFAFAGFSFAQEKSMSSTSVKVEKKNNFDEWSAYLNLNSTQKQQISDIQEKYKTEKSTLRKSGTAADFKNLNDKQKQEINAVLTPEQIKKSEQFDAIKEKEKQEKAAIKTAVK</sequence>
<proteinExistence type="predicted"/>
<evidence type="ECO:0000256" key="1">
    <source>
        <dbReference type="SAM" id="SignalP"/>
    </source>
</evidence>
<comment type="caution">
    <text evidence="2">The sequence shown here is derived from an EMBL/GenBank/DDBJ whole genome shotgun (WGS) entry which is preliminary data.</text>
</comment>
<dbReference type="AlphaFoldDB" id="A0A838ZK09"/>
<name>A0A838ZK09_9FLAO</name>
<dbReference type="RefSeq" id="WP_182043127.1">
    <property type="nucleotide sequence ID" value="NZ_JACDZE010000001.1"/>
</dbReference>
<evidence type="ECO:0008006" key="4">
    <source>
        <dbReference type="Google" id="ProtNLM"/>
    </source>
</evidence>
<keyword evidence="3" id="KW-1185">Reference proteome</keyword>
<keyword evidence="1" id="KW-0732">Signal</keyword>
<gene>
    <name evidence="2" type="ORF">HU137_07315</name>
</gene>
<feature type="signal peptide" evidence="1">
    <location>
        <begin position="1"/>
        <end position="19"/>
    </location>
</feature>
<organism evidence="2 3">
    <name type="scientific">Moheibacter lacus</name>
    <dbReference type="NCBI Taxonomy" id="2745851"/>
    <lineage>
        <taxon>Bacteria</taxon>
        <taxon>Pseudomonadati</taxon>
        <taxon>Bacteroidota</taxon>
        <taxon>Flavobacteriia</taxon>
        <taxon>Flavobacteriales</taxon>
        <taxon>Weeksellaceae</taxon>
        <taxon>Moheibacter</taxon>
    </lineage>
</organism>
<evidence type="ECO:0000313" key="3">
    <source>
        <dbReference type="Proteomes" id="UP000552241"/>
    </source>
</evidence>
<dbReference type="Proteomes" id="UP000552241">
    <property type="component" value="Unassembled WGS sequence"/>
</dbReference>